<name>A0A2H4U4D7_METSM</name>
<gene>
    <name evidence="1" type="ORF">BK798_00415</name>
</gene>
<reference evidence="1 2" key="1">
    <citation type="submission" date="2016-10" db="EMBL/GenBank/DDBJ databases">
        <authorList>
            <person name="Varghese N."/>
        </authorList>
    </citation>
    <scope>NUCLEOTIDE SEQUENCE [LARGE SCALE GENOMIC DNA]</scope>
    <source>
        <strain evidence="1 2">KB11</strain>
    </source>
</reference>
<evidence type="ECO:0000313" key="1">
    <source>
        <dbReference type="EMBL" id="ATZ58978.1"/>
    </source>
</evidence>
<protein>
    <recommendedName>
        <fullName evidence="3">DUF2119 domain-containing protein</fullName>
    </recommendedName>
</protein>
<dbReference type="Proteomes" id="UP000232133">
    <property type="component" value="Chromosome"/>
</dbReference>
<dbReference type="AlphaFoldDB" id="A0A2H4U4D7"/>
<dbReference type="Pfam" id="PF09892">
    <property type="entry name" value="DUF2119"/>
    <property type="match status" value="1"/>
</dbReference>
<dbReference type="GeneID" id="35117796"/>
<evidence type="ECO:0000313" key="2">
    <source>
        <dbReference type="Proteomes" id="UP000232133"/>
    </source>
</evidence>
<dbReference type="EMBL" id="CP017803">
    <property type="protein sequence ID" value="ATZ58978.1"/>
    <property type="molecule type" value="Genomic_DNA"/>
</dbReference>
<dbReference type="InterPro" id="IPR019218">
    <property type="entry name" value="DUF2119"/>
</dbReference>
<proteinExistence type="predicted"/>
<evidence type="ECO:0008006" key="3">
    <source>
        <dbReference type="Google" id="ProtNLM"/>
    </source>
</evidence>
<sequence>MSYFRYVDNGEGPTKLFIGGVHGNEGKTSLKFIKRLNIDDFSKGQFYFYNFDKTPYISTIKKEYYKSEIGLKILDLIEYFEPDFYTELHCYDLAHFDRLTSMERYTKTGIPPLIDLGNHVLVSSVSPLIRMTYFSTGTVCKTLEFPCVEKLSAEKEEKYNFNKKSAVETYEKLLNLIVRAPDREYFEKEMLKNYYNQVALAVDYAKKVFGPEFPPY</sequence>
<accession>A0A2H4U4D7</accession>
<organism evidence="1 2">
    <name type="scientific">Methanobrevibacter smithii</name>
    <dbReference type="NCBI Taxonomy" id="2173"/>
    <lineage>
        <taxon>Archaea</taxon>
        <taxon>Methanobacteriati</taxon>
        <taxon>Methanobacteriota</taxon>
        <taxon>Methanomada group</taxon>
        <taxon>Methanobacteria</taxon>
        <taxon>Methanobacteriales</taxon>
        <taxon>Methanobacteriaceae</taxon>
        <taxon>Methanobrevibacter</taxon>
    </lineage>
</organism>
<dbReference type="RefSeq" id="WP_100815121.1">
    <property type="nucleotide sequence ID" value="NZ_CP017803.1"/>
</dbReference>